<reference evidence="2 3" key="1">
    <citation type="submission" date="2020-10" db="EMBL/GenBank/DDBJ databases">
        <title>Pygocentrus nattereri (red-bellied piranha) genome, fPygNat1, primary haplotype.</title>
        <authorList>
            <person name="Myers G."/>
            <person name="Meyer A."/>
            <person name="Karagic N."/>
            <person name="Pippel M."/>
            <person name="Winkler S."/>
            <person name="Tracey A."/>
            <person name="Wood J."/>
            <person name="Formenti G."/>
            <person name="Howe K."/>
            <person name="Fedrigo O."/>
            <person name="Jarvis E.D."/>
        </authorList>
    </citation>
    <scope>NUCLEOTIDE SEQUENCE [LARGE SCALE GENOMIC DNA]</scope>
</reference>
<dbReference type="OMA" id="WGQEVLE"/>
<dbReference type="InterPro" id="IPR045864">
    <property type="entry name" value="aa-tRNA-synth_II/BPL/LPL"/>
</dbReference>
<dbReference type="InterPro" id="IPR004154">
    <property type="entry name" value="Anticodon-bd"/>
</dbReference>
<dbReference type="Pfam" id="PF03129">
    <property type="entry name" value="HGTP_anticodon"/>
    <property type="match status" value="1"/>
</dbReference>
<dbReference type="SUPFAM" id="SSF52954">
    <property type="entry name" value="Class II aaRS ABD-related"/>
    <property type="match status" value="1"/>
</dbReference>
<accession>A0A3B4DG71</accession>
<dbReference type="STRING" id="42514.ENSPNAP00000022096"/>
<reference evidence="2" key="2">
    <citation type="submission" date="2025-08" db="UniProtKB">
        <authorList>
            <consortium name="Ensembl"/>
        </authorList>
    </citation>
    <scope>IDENTIFICATION</scope>
</reference>
<dbReference type="OrthoDB" id="57698at2759"/>
<dbReference type="Proteomes" id="UP001501920">
    <property type="component" value="Chromosome 30"/>
</dbReference>
<dbReference type="InterPro" id="IPR027031">
    <property type="entry name" value="Gly-tRNA_synthase/POLG2"/>
</dbReference>
<sequence length="420" mass="47340">MLTYCMRKRLFLLSREPLKAAVSPQQRRCESGGSVLDLQHFVSSGGTGRRSTYGPLGTELKRNVLQQWWTAVVSLQPQVFGISTPCSSTERRTLKTEDGEALGEQLKLFQHDQSLRTSLLQGALEQFVPSLELLNKKLPFGLAEIGLCYQPEPERAGTSGCFSEVTKASLVWFCSFRTSSQWLDYWARQRLQWWRKFALGPSDFSVCDVLSEELEEGASRGVKVLYQFPSGSETLETLWSFGDTKLLKTHHGSRAKLQCREGRTSVVPHVLSVSANMDKGVLAFLYNSLQPVQKVDSKQRLHQRKVLKLHPTLAPVKVALDMGRGSTSELRQVCEGLLQEFLEAGIYSWPGYLDSTYSSMQSLHAKYDEMGVLFTVLITDITLENGLLMVRNRNTTVKETMHISEIKQFLLKYISAAENI</sequence>
<organism evidence="2 3">
    <name type="scientific">Pygocentrus nattereri</name>
    <name type="common">Red-bellied piranha</name>
    <dbReference type="NCBI Taxonomy" id="42514"/>
    <lineage>
        <taxon>Eukaryota</taxon>
        <taxon>Metazoa</taxon>
        <taxon>Chordata</taxon>
        <taxon>Craniata</taxon>
        <taxon>Vertebrata</taxon>
        <taxon>Euteleostomi</taxon>
        <taxon>Actinopterygii</taxon>
        <taxon>Neopterygii</taxon>
        <taxon>Teleostei</taxon>
        <taxon>Ostariophysi</taxon>
        <taxon>Characiformes</taxon>
        <taxon>Characoidei</taxon>
        <taxon>Pygocentrus</taxon>
    </lineage>
</organism>
<dbReference type="PANTHER" id="PTHR10745">
    <property type="entry name" value="GLYCYL-TRNA SYNTHETASE/DNA POLYMERASE SUBUNIT GAMMA-2"/>
    <property type="match status" value="1"/>
</dbReference>
<dbReference type="Ensembl" id="ENSPNAT00000040982.2">
    <property type="protein sequence ID" value="ENSPNAP00000022096.1"/>
    <property type="gene ID" value="ENSPNAG00000029339.2"/>
</dbReference>
<dbReference type="InterPro" id="IPR036621">
    <property type="entry name" value="Anticodon-bd_dom_sf"/>
</dbReference>
<dbReference type="GO" id="GO:0005739">
    <property type="term" value="C:mitochondrion"/>
    <property type="evidence" value="ECO:0007669"/>
    <property type="project" value="TreeGrafter"/>
</dbReference>
<evidence type="ECO:0000313" key="3">
    <source>
        <dbReference type="Proteomes" id="UP001501920"/>
    </source>
</evidence>
<feature type="domain" description="Anticodon-binding" evidence="1">
    <location>
        <begin position="327"/>
        <end position="412"/>
    </location>
</feature>
<reference evidence="2" key="3">
    <citation type="submission" date="2025-09" db="UniProtKB">
        <authorList>
            <consortium name="Ensembl"/>
        </authorList>
    </citation>
    <scope>IDENTIFICATION</scope>
</reference>
<evidence type="ECO:0000259" key="1">
    <source>
        <dbReference type="Pfam" id="PF03129"/>
    </source>
</evidence>
<dbReference type="RefSeq" id="XP_017548504.1">
    <property type="nucleotide sequence ID" value="XM_017693015.2"/>
</dbReference>
<gene>
    <name evidence="2" type="primary">POLG2</name>
</gene>
<dbReference type="AlphaFoldDB" id="A0A3B4DG71"/>
<name>A0A3B4DG71_PYGNA</name>
<dbReference type="SUPFAM" id="SSF55681">
    <property type="entry name" value="Class II aaRS and biotin synthetases"/>
    <property type="match status" value="1"/>
</dbReference>
<proteinExistence type="predicted"/>
<protein>
    <recommendedName>
        <fullName evidence="1">Anticodon-binding domain-containing protein</fullName>
    </recommendedName>
</protein>
<dbReference type="Gene3D" id="3.40.50.800">
    <property type="entry name" value="Anticodon-binding domain"/>
    <property type="match status" value="1"/>
</dbReference>
<dbReference type="Gene3D" id="3.30.930.10">
    <property type="entry name" value="Bira Bifunctional Protein, Domain 2"/>
    <property type="match status" value="1"/>
</dbReference>
<keyword evidence="3" id="KW-1185">Reference proteome</keyword>
<dbReference type="CTD" id="11232"/>
<dbReference type="GO" id="GO:0006264">
    <property type="term" value="P:mitochondrial DNA replication"/>
    <property type="evidence" value="ECO:0007669"/>
    <property type="project" value="TreeGrafter"/>
</dbReference>
<dbReference type="GeneID" id="108424784"/>
<dbReference type="PANTHER" id="PTHR10745:SF8">
    <property type="entry name" value="DNA POLYMERASE SUBUNIT GAMMA-2, MITOCHONDRIAL"/>
    <property type="match status" value="1"/>
</dbReference>
<evidence type="ECO:0000313" key="2">
    <source>
        <dbReference type="Ensembl" id="ENSPNAP00000022096.1"/>
    </source>
</evidence>
<dbReference type="GeneTree" id="ENSGT00940000153759"/>